<dbReference type="EMBL" id="LMUA01000003">
    <property type="protein sequence ID" value="KUE77460.1"/>
    <property type="molecule type" value="Genomic_DNA"/>
</dbReference>
<reference evidence="4 9" key="2">
    <citation type="submission" date="2015-10" db="EMBL/GenBank/DDBJ databases">
        <title>A novel member of the family Ruminococcaceae isolated from human faeces.</title>
        <authorList>
            <person name="Shkoporov A.N."/>
            <person name="Chaplin A.V."/>
            <person name="Motuzova O.V."/>
            <person name="Kafarskaia L.I."/>
            <person name="Efimov B.A."/>
        </authorList>
    </citation>
    <scope>NUCLEOTIDE SEQUENCE [LARGE SCALE GENOMIC DNA]</scope>
    <source>
        <strain evidence="4 9">668</strain>
    </source>
</reference>
<dbReference type="EMBL" id="WMZR01000012">
    <property type="protein sequence ID" value="MTS51891.1"/>
    <property type="molecule type" value="Genomic_DNA"/>
</dbReference>
<reference evidence="5 10" key="4">
    <citation type="submission" date="2019-08" db="EMBL/GenBank/DDBJ databases">
        <title>In-depth cultivation of the pig gut microbiome towards novel bacterial diversity and tailored functional studies.</title>
        <authorList>
            <person name="Wylensek D."/>
            <person name="Hitch T.C.A."/>
            <person name="Clavel T."/>
        </authorList>
    </citation>
    <scope>NUCLEOTIDE SEQUENCE [LARGE SCALE GENOMIC DNA]</scope>
    <source>
        <strain evidence="5 10">WCA3-601-WT-6J</strain>
    </source>
</reference>
<dbReference type="Proteomes" id="UP000053433">
    <property type="component" value="Unassembled WGS sequence"/>
</dbReference>
<evidence type="ECO:0000313" key="8">
    <source>
        <dbReference type="Proteomes" id="UP000032483"/>
    </source>
</evidence>
<dbReference type="Proteomes" id="UP000472755">
    <property type="component" value="Unassembled WGS sequence"/>
</dbReference>
<dbReference type="EMBL" id="JXXK01000004">
    <property type="protein sequence ID" value="KJF40798.1"/>
    <property type="molecule type" value="Genomic_DNA"/>
</dbReference>
<dbReference type="EMBL" id="VUNJ01000001">
    <property type="protein sequence ID" value="MST90603.1"/>
    <property type="molecule type" value="Genomic_DNA"/>
</dbReference>
<dbReference type="PROSITE" id="PS51671">
    <property type="entry name" value="ACT"/>
    <property type="match status" value="1"/>
</dbReference>
<dbReference type="PANTHER" id="PTHR34875">
    <property type="entry name" value="UPF0237 PROTEIN MJ1558"/>
    <property type="match status" value="1"/>
</dbReference>
<dbReference type="HAMAP" id="MF_01054">
    <property type="entry name" value="UPF0237"/>
    <property type="match status" value="1"/>
</dbReference>
<dbReference type="InterPro" id="IPR022986">
    <property type="entry name" value="UPF0237_ACT"/>
</dbReference>
<evidence type="ECO:0000313" key="7">
    <source>
        <dbReference type="EMBL" id="MTS51891.1"/>
    </source>
</evidence>
<keyword evidence="8" id="KW-1185">Reference proteome</keyword>
<evidence type="ECO:0000256" key="1">
    <source>
        <dbReference type="HAMAP-Rule" id="MF_01054"/>
    </source>
</evidence>
<dbReference type="EMBL" id="WMZU01000010">
    <property type="protein sequence ID" value="MTS27256.1"/>
    <property type="molecule type" value="Genomic_DNA"/>
</dbReference>
<evidence type="ECO:0000259" key="2">
    <source>
        <dbReference type="PROSITE" id="PS51671"/>
    </source>
</evidence>
<dbReference type="InterPro" id="IPR050990">
    <property type="entry name" value="UPF0237/GcvR_regulator"/>
</dbReference>
<reference evidence="3" key="1">
    <citation type="submission" date="2015-02" db="EMBL/GenBank/DDBJ databases">
        <title>A novel member of the family Ruminococcaceae isolated from human feces.</title>
        <authorList>
            <person name="Shkoporov A.N."/>
            <person name="Chaplin A.V."/>
            <person name="Motuzova O.V."/>
            <person name="Kafarskaia L.I."/>
            <person name="Khokhlova E.V."/>
            <person name="Efimov B.A."/>
        </authorList>
    </citation>
    <scope>NUCLEOTIDE SEQUENCE [LARGE SCALE GENOMIC DNA]</scope>
    <source>
        <strain evidence="3">585-1</strain>
    </source>
</reference>
<comment type="caution">
    <text evidence="3">The sequence shown here is derived from an EMBL/GenBank/DDBJ whole genome shotgun (WGS) entry which is preliminary data.</text>
</comment>
<protein>
    <recommendedName>
        <fullName evidence="1">UPF0237 protein ASJ35_04115</fullName>
    </recommendedName>
</protein>
<dbReference type="InterPro" id="IPR002912">
    <property type="entry name" value="ACT_dom"/>
</dbReference>
<evidence type="ECO:0000313" key="12">
    <source>
        <dbReference type="Proteomes" id="UP000472755"/>
    </source>
</evidence>
<evidence type="ECO:0000313" key="11">
    <source>
        <dbReference type="Proteomes" id="UP000449193"/>
    </source>
</evidence>
<accession>A0A0D8J4S2</accession>
<reference evidence="11 12" key="3">
    <citation type="journal article" date="2019" name="Nat. Med.">
        <title>A library of human gut bacterial isolates paired with longitudinal multiomics data enables mechanistic microbiome research.</title>
        <authorList>
            <person name="Poyet M."/>
            <person name="Groussin M."/>
            <person name="Gibbons S.M."/>
            <person name="Avila-Pacheco J."/>
            <person name="Jiang X."/>
            <person name="Kearney S.M."/>
            <person name="Perrotta A.R."/>
            <person name="Berdy B."/>
            <person name="Zhao S."/>
            <person name="Lieberman T.D."/>
            <person name="Swanson P.K."/>
            <person name="Smith M."/>
            <person name="Roesemann S."/>
            <person name="Alexander J.E."/>
            <person name="Rich S.A."/>
            <person name="Livny J."/>
            <person name="Vlamakis H."/>
            <person name="Clish C."/>
            <person name="Bullock K."/>
            <person name="Deik A."/>
            <person name="Scott J."/>
            <person name="Pierce K.A."/>
            <person name="Xavier R.J."/>
            <person name="Alm E.J."/>
        </authorList>
    </citation>
    <scope>NUCLEOTIDE SEQUENCE [LARGE SCALE GENOMIC DNA]</scope>
    <source>
        <strain evidence="6 12">BIOML-A4</strain>
        <strain evidence="7 11">BIOML-A7</strain>
    </source>
</reference>
<name>A0A0D8J4S2_9FIRM</name>
<dbReference type="Gene3D" id="3.30.70.260">
    <property type="match status" value="1"/>
</dbReference>
<dbReference type="PANTHER" id="PTHR34875:SF6">
    <property type="entry name" value="UPF0237 PROTEIN MJ1558"/>
    <property type="match status" value="1"/>
</dbReference>
<comment type="similarity">
    <text evidence="1">Belongs to the UPF0237 family.</text>
</comment>
<dbReference type="GeneID" id="42855906"/>
<dbReference type="AlphaFoldDB" id="A0A0D8J4S2"/>
<evidence type="ECO:0000313" key="4">
    <source>
        <dbReference type="EMBL" id="KUE77460.1"/>
    </source>
</evidence>
<evidence type="ECO:0000313" key="3">
    <source>
        <dbReference type="EMBL" id="KJF40798.1"/>
    </source>
</evidence>
<gene>
    <name evidence="4" type="ORF">ASJ35_04115</name>
    <name evidence="5" type="ORF">FYJ76_01400</name>
    <name evidence="7" type="ORF">GMD52_10095</name>
    <name evidence="6" type="ORF">GMD59_08135</name>
    <name evidence="3" type="ORF">TQ39_04600</name>
</gene>
<evidence type="ECO:0000313" key="10">
    <source>
        <dbReference type="Proteomes" id="UP000431913"/>
    </source>
</evidence>
<dbReference type="Proteomes" id="UP000032483">
    <property type="component" value="Unassembled WGS sequence"/>
</dbReference>
<evidence type="ECO:0000313" key="5">
    <source>
        <dbReference type="EMBL" id="MST90603.1"/>
    </source>
</evidence>
<proteinExistence type="inferred from homology"/>
<accession>A0A0W7TUE5</accession>
<organism evidence="3 8">
    <name type="scientific">Ruthenibacterium lactatiformans</name>
    <dbReference type="NCBI Taxonomy" id="1550024"/>
    <lineage>
        <taxon>Bacteria</taxon>
        <taxon>Bacillati</taxon>
        <taxon>Bacillota</taxon>
        <taxon>Clostridia</taxon>
        <taxon>Eubacteriales</taxon>
        <taxon>Oscillospiraceae</taxon>
        <taxon>Ruthenibacterium</taxon>
    </lineage>
</organism>
<evidence type="ECO:0000313" key="6">
    <source>
        <dbReference type="EMBL" id="MTS27256.1"/>
    </source>
</evidence>
<dbReference type="RefSeq" id="WP_009325166.1">
    <property type="nucleotide sequence ID" value="NZ_CAOJUJ010000023.1"/>
</dbReference>
<feature type="domain" description="ACT" evidence="2">
    <location>
        <begin position="4"/>
        <end position="80"/>
    </location>
</feature>
<dbReference type="Proteomes" id="UP000431913">
    <property type="component" value="Unassembled WGS sequence"/>
</dbReference>
<evidence type="ECO:0000313" key="9">
    <source>
        <dbReference type="Proteomes" id="UP000053433"/>
    </source>
</evidence>
<sequence>MEAVITVVGNDKVGILAQVCTACAEANVNVEEVTQRILRGTFAMIMLVDVSSCSMDFTAFAEKMKQKGDELGVDVRCTRQEIYDAMHRI</sequence>
<dbReference type="InterPro" id="IPR045865">
    <property type="entry name" value="ACT-like_dom_sf"/>
</dbReference>
<dbReference type="Proteomes" id="UP000449193">
    <property type="component" value="Unassembled WGS sequence"/>
</dbReference>
<dbReference type="NCBIfam" id="NF001220">
    <property type="entry name" value="PRK00194.1"/>
    <property type="match status" value="1"/>
</dbReference>
<dbReference type="CDD" id="cd04872">
    <property type="entry name" value="ACT_1ZPV"/>
    <property type="match status" value="1"/>
</dbReference>
<dbReference type="Pfam" id="PF13740">
    <property type="entry name" value="ACT_6"/>
    <property type="match status" value="1"/>
</dbReference>
<dbReference type="SUPFAM" id="SSF55021">
    <property type="entry name" value="ACT-like"/>
    <property type="match status" value="1"/>
</dbReference>